<evidence type="ECO:0000313" key="2">
    <source>
        <dbReference type="Proteomes" id="UP000323560"/>
    </source>
</evidence>
<reference evidence="1 2" key="1">
    <citation type="submission" date="2019-08" db="EMBL/GenBank/DDBJ databases">
        <title>Gluconobacter frateurii HD924 genome.</title>
        <authorList>
            <person name="Liu Y."/>
            <person name="Zhang P."/>
        </authorList>
    </citation>
    <scope>NUCLEOTIDE SEQUENCE [LARGE SCALE GENOMIC DNA]</scope>
    <source>
        <strain evidence="1 2">HD924</strain>
    </source>
</reference>
<dbReference type="EMBL" id="CP043043">
    <property type="protein sequence ID" value="QEH95251.1"/>
    <property type="molecule type" value="Genomic_DNA"/>
</dbReference>
<dbReference type="KEGG" id="gti:FXF46_02455"/>
<dbReference type="AlphaFoldDB" id="A0AAP9JH32"/>
<accession>A0AAP9JH32</accession>
<evidence type="ECO:0000313" key="1">
    <source>
        <dbReference type="EMBL" id="QEH95251.1"/>
    </source>
</evidence>
<sequence length="246" mass="26524">MKSKRSGLLVSGIVVFSLMGTVAQAHEIWFANRAKVPALIYGLGADDLDMVQRKSLITKVAAFDADMKPIKATLRPNGTVLFVDTAHRAAVLTAVMDNGKWSRRPDGEWVRQVNERLPGALASEQTLKFAMTIQAPLNTLPQVMPGPGVEVLPVTTNMPQHKDESLTVRVYFNGKPVGGAKVLPDFVNDPDAAPLLTAPDGTVTVKVRNQGLNVIAAAVDAKSEDKTIDQVEYSATLSFTLAHKPE</sequence>
<protein>
    <submittedName>
        <fullName evidence="1">DUF4198 domain-containing protein</fullName>
    </submittedName>
</protein>
<proteinExistence type="predicted"/>
<gene>
    <name evidence="1" type="ORF">FXF46_02455</name>
</gene>
<dbReference type="InterPro" id="IPR019613">
    <property type="entry name" value="DUF4198"/>
</dbReference>
<organism evidence="1 2">
    <name type="scientific">Gluconobacter thailandicus</name>
    <dbReference type="NCBI Taxonomy" id="257438"/>
    <lineage>
        <taxon>Bacteria</taxon>
        <taxon>Pseudomonadati</taxon>
        <taxon>Pseudomonadota</taxon>
        <taxon>Alphaproteobacteria</taxon>
        <taxon>Acetobacterales</taxon>
        <taxon>Acetobacteraceae</taxon>
        <taxon>Gluconobacter</taxon>
    </lineage>
</organism>
<dbReference type="Pfam" id="PF10670">
    <property type="entry name" value="DUF4198"/>
    <property type="match status" value="1"/>
</dbReference>
<dbReference type="RefSeq" id="WP_148619433.1">
    <property type="nucleotide sequence ID" value="NZ_CP043043.1"/>
</dbReference>
<name>A0AAP9JH32_GLUTH</name>
<dbReference type="Proteomes" id="UP000323560">
    <property type="component" value="Chromosome"/>
</dbReference>